<feature type="compositionally biased region" description="Low complexity" evidence="1">
    <location>
        <begin position="621"/>
        <end position="631"/>
    </location>
</feature>
<dbReference type="OrthoDB" id="6262747at2759"/>
<reference evidence="2" key="2">
    <citation type="submission" date="2014-06" db="EMBL/GenBank/DDBJ databases">
        <authorList>
            <person name="Aslett M."/>
        </authorList>
    </citation>
    <scope>NUCLEOTIDE SEQUENCE</scope>
</reference>
<name>A0A068W701_ECHGR</name>
<feature type="region of interest" description="Disordered" evidence="1">
    <location>
        <begin position="621"/>
        <end position="650"/>
    </location>
</feature>
<dbReference type="WBParaSite" id="EgrG_000761200">
    <property type="protein sequence ID" value="EgrG_000761200"/>
    <property type="gene ID" value="EgrG_000761200"/>
</dbReference>
<feature type="region of interest" description="Disordered" evidence="1">
    <location>
        <begin position="122"/>
        <end position="174"/>
    </location>
</feature>
<dbReference type="AlphaFoldDB" id="A0A068W701"/>
<sequence length="704" mass="79876">MGLRRYQVLKRTHDISEDALIPWKKMRSVFVEDNFLSVEHVQKTSSDGRNKVVTTSWLCPSHWHATNLCAEVIHQRLWHLSELKKDEGPYKLDDSPVEARLCRAFELSRWLAKHYPSKPSRWTPTRLVGGSSGGDGSEGVDEKTPRTRRRDARRAAHRSQKGSRLTQKEALKASEDSAHWSASRIASQFLHITGVEAKKISEMIDSWRLTDRQRLLDTSLSMSELNALGGVSNTRKLSAPPPLPLPLLPPPRPPETYRRQLHSRAQTEEPRRETIVSSKGSSVRFLGFWKRPEAKKKQQQQQGEGRVQEELRSGGPRPQRVATTAAAAGEERELLEVAAELKWLILESSRQLTDLCREEERLTGRLPVECIPECKAGHSAGPLTVITRSITCHSPGSFPTDSSITPRSAVSATAVPREFSATTVSMNESWSLKRLPPTAIERFDSTGRTTISSTLSTSSTSRQREQHGGPHCQIPSHLIDQKSKVVSRVHPPLRVSASRGVYEMGNWLSESQTNYRQVQSRRGTIVLSEACRQSSEPPIMAQGHAPDAMADYSREVFYSPHQRQHNYRYYQQQQRQHYHHYHPQEEQQKHQRLRQRFPAYETGDEAVERMQVELRAGHAPQWSVSVSPQSVSRREKTPGPPQAAFYISPRNPPDYSLEARQSCPLCTHSRSAYPEHEGEHTRTRNYVTAKRTAVYRAGDRPAVY</sequence>
<evidence type="ECO:0000313" key="3">
    <source>
        <dbReference type="Proteomes" id="UP000492820"/>
    </source>
</evidence>
<dbReference type="EMBL" id="LK028576">
    <property type="protein sequence ID" value="CDS15218.1"/>
    <property type="molecule type" value="Genomic_DNA"/>
</dbReference>
<evidence type="ECO:0000256" key="1">
    <source>
        <dbReference type="SAM" id="MobiDB-lite"/>
    </source>
</evidence>
<organism evidence="2">
    <name type="scientific">Echinococcus granulosus</name>
    <name type="common">Hydatid tapeworm</name>
    <dbReference type="NCBI Taxonomy" id="6210"/>
    <lineage>
        <taxon>Eukaryota</taxon>
        <taxon>Metazoa</taxon>
        <taxon>Spiralia</taxon>
        <taxon>Lophotrochozoa</taxon>
        <taxon>Platyhelminthes</taxon>
        <taxon>Cestoda</taxon>
        <taxon>Eucestoda</taxon>
        <taxon>Cyclophyllidea</taxon>
        <taxon>Taeniidae</taxon>
        <taxon>Echinococcus</taxon>
        <taxon>Echinococcus granulosus group</taxon>
    </lineage>
</organism>
<feature type="compositionally biased region" description="Low complexity" evidence="1">
    <location>
        <begin position="448"/>
        <end position="461"/>
    </location>
</feature>
<feature type="region of interest" description="Disordered" evidence="1">
    <location>
        <begin position="448"/>
        <end position="475"/>
    </location>
</feature>
<evidence type="ECO:0000313" key="2">
    <source>
        <dbReference type="EMBL" id="CDS15218.1"/>
    </source>
</evidence>
<feature type="compositionally biased region" description="Pro residues" evidence="1">
    <location>
        <begin position="239"/>
        <end position="254"/>
    </location>
</feature>
<accession>A0A068W701</accession>
<feature type="compositionally biased region" description="Basic residues" evidence="1">
    <location>
        <begin position="146"/>
        <end position="161"/>
    </location>
</feature>
<reference evidence="2 3" key="1">
    <citation type="journal article" date="2013" name="Nature">
        <title>The genomes of four tapeworm species reveal adaptations to parasitism.</title>
        <authorList>
            <person name="Tsai I.J."/>
            <person name="Zarowiecki M."/>
            <person name="Holroyd N."/>
            <person name="Garciarrubio A."/>
            <person name="Sanchez-Flores A."/>
            <person name="Brooks K.L."/>
            <person name="Tracey A."/>
            <person name="Bobes R.J."/>
            <person name="Fragoso G."/>
            <person name="Sciutto E."/>
            <person name="Aslett M."/>
            <person name="Beasley H."/>
            <person name="Bennett H.M."/>
            <person name="Cai J."/>
            <person name="Camicia F."/>
            <person name="Clark R."/>
            <person name="Cucher M."/>
            <person name="De Silva N."/>
            <person name="Day T.A."/>
            <person name="Deplazes P."/>
            <person name="Estrada K."/>
            <person name="Fernandez C."/>
            <person name="Holland P.W."/>
            <person name="Hou J."/>
            <person name="Hu S."/>
            <person name="Huckvale T."/>
            <person name="Hung S.S."/>
            <person name="Kamenetzky L."/>
            <person name="Keane J.A."/>
            <person name="Kiss F."/>
            <person name="Koziol U."/>
            <person name="Lambert O."/>
            <person name="Liu K."/>
            <person name="Luo X."/>
            <person name="Luo Y."/>
            <person name="Macchiaroli N."/>
            <person name="Nichol S."/>
            <person name="Paps J."/>
            <person name="Parkinson J."/>
            <person name="Pouchkina-Stantcheva N."/>
            <person name="Riddiford N."/>
            <person name="Rosenzvit M."/>
            <person name="Salinas G."/>
            <person name="Wasmuth J.D."/>
            <person name="Zamanian M."/>
            <person name="Zheng Y."/>
            <person name="Cai X."/>
            <person name="Soberon X."/>
            <person name="Olson P.D."/>
            <person name="Laclette J.P."/>
            <person name="Brehm K."/>
            <person name="Berriman M."/>
            <person name="Garciarrubio A."/>
            <person name="Bobes R.J."/>
            <person name="Fragoso G."/>
            <person name="Sanchez-Flores A."/>
            <person name="Estrada K."/>
            <person name="Cevallos M.A."/>
            <person name="Morett E."/>
            <person name="Gonzalez V."/>
            <person name="Portillo T."/>
            <person name="Ochoa-Leyva A."/>
            <person name="Jose M.V."/>
            <person name="Sciutto E."/>
            <person name="Landa A."/>
            <person name="Jimenez L."/>
            <person name="Valdes V."/>
            <person name="Carrero J.C."/>
            <person name="Larralde C."/>
            <person name="Morales-Montor J."/>
            <person name="Limon-Lason J."/>
            <person name="Soberon X."/>
            <person name="Laclette J.P."/>
        </authorList>
    </citation>
    <scope>NUCLEOTIDE SEQUENCE [LARGE SCALE GENOMIC DNA]</scope>
</reference>
<feature type="region of interest" description="Disordered" evidence="1">
    <location>
        <begin position="232"/>
        <end position="279"/>
    </location>
</feature>
<evidence type="ECO:0000313" key="4">
    <source>
        <dbReference type="WBParaSite" id="EgrG_000761200"/>
    </source>
</evidence>
<gene>
    <name evidence="2" type="ORF">EgrG_000761200</name>
</gene>
<feature type="region of interest" description="Disordered" evidence="1">
    <location>
        <begin position="293"/>
        <end position="320"/>
    </location>
</feature>
<proteinExistence type="predicted"/>
<feature type="compositionally biased region" description="Basic and acidic residues" evidence="1">
    <location>
        <begin position="265"/>
        <end position="274"/>
    </location>
</feature>
<dbReference type="Proteomes" id="UP000492820">
    <property type="component" value="Unassembled WGS sequence"/>
</dbReference>
<protein>
    <submittedName>
        <fullName evidence="4">Homeobox domain-containing protein</fullName>
    </submittedName>
</protein>
<reference evidence="4" key="3">
    <citation type="submission" date="2020-10" db="UniProtKB">
        <authorList>
            <consortium name="WormBaseParasite"/>
        </authorList>
    </citation>
    <scope>IDENTIFICATION</scope>
</reference>